<dbReference type="PANTHER" id="PTHR43685">
    <property type="entry name" value="GLYCOSYLTRANSFERASE"/>
    <property type="match status" value="1"/>
</dbReference>
<dbReference type="EMBL" id="NPEX01000008">
    <property type="protein sequence ID" value="RAI45739.1"/>
    <property type="molecule type" value="Genomic_DNA"/>
</dbReference>
<dbReference type="InterPro" id="IPR001173">
    <property type="entry name" value="Glyco_trans_2-like"/>
</dbReference>
<accession>A0A327L462</accession>
<proteinExistence type="predicted"/>
<reference evidence="2 3" key="1">
    <citation type="submission" date="2017-07" db="EMBL/GenBank/DDBJ databases">
        <title>Draft Genome Sequences of Select Purple Nonsulfur Bacteria.</title>
        <authorList>
            <person name="Lasarre B."/>
            <person name="Mckinlay J.B."/>
        </authorList>
    </citation>
    <scope>NUCLEOTIDE SEQUENCE [LARGE SCALE GENOMIC DNA]</scope>
    <source>
        <strain evidence="2 3">DSM 5909</strain>
    </source>
</reference>
<protein>
    <recommendedName>
        <fullName evidence="1">Glycosyltransferase 2-like domain-containing protein</fullName>
    </recommendedName>
</protein>
<comment type="caution">
    <text evidence="2">The sequence shown here is derived from an EMBL/GenBank/DDBJ whole genome shotgun (WGS) entry which is preliminary data.</text>
</comment>
<dbReference type="Pfam" id="PF00535">
    <property type="entry name" value="Glycos_transf_2"/>
    <property type="match status" value="1"/>
</dbReference>
<dbReference type="InterPro" id="IPR029044">
    <property type="entry name" value="Nucleotide-diphossugar_trans"/>
</dbReference>
<evidence type="ECO:0000313" key="2">
    <source>
        <dbReference type="EMBL" id="RAI45739.1"/>
    </source>
</evidence>
<evidence type="ECO:0000313" key="3">
    <source>
        <dbReference type="Proteomes" id="UP000249130"/>
    </source>
</evidence>
<dbReference type="OrthoDB" id="174925at2"/>
<dbReference type="CDD" id="cd00761">
    <property type="entry name" value="Glyco_tranf_GTA_type"/>
    <property type="match status" value="1"/>
</dbReference>
<evidence type="ECO:0000259" key="1">
    <source>
        <dbReference type="Pfam" id="PF00535"/>
    </source>
</evidence>
<dbReference type="SUPFAM" id="SSF53448">
    <property type="entry name" value="Nucleotide-diphospho-sugar transferases"/>
    <property type="match status" value="1"/>
</dbReference>
<dbReference type="InterPro" id="IPR050834">
    <property type="entry name" value="Glycosyltransf_2"/>
</dbReference>
<feature type="domain" description="Glycosyltransferase 2-like" evidence="1">
    <location>
        <begin position="9"/>
        <end position="105"/>
    </location>
</feature>
<keyword evidence="3" id="KW-1185">Reference proteome</keyword>
<dbReference type="AlphaFoldDB" id="A0A327L462"/>
<dbReference type="PANTHER" id="PTHR43685:SF11">
    <property type="entry name" value="GLYCOSYLTRANSFERASE TAGX-RELATED"/>
    <property type="match status" value="1"/>
</dbReference>
<dbReference type="RefSeq" id="WP_111417402.1">
    <property type="nucleotide sequence ID" value="NZ_NPEX01000008.1"/>
</dbReference>
<gene>
    <name evidence="2" type="ORF">CH341_02210</name>
</gene>
<dbReference type="Gene3D" id="3.90.550.10">
    <property type="entry name" value="Spore Coat Polysaccharide Biosynthesis Protein SpsA, Chain A"/>
    <property type="match status" value="1"/>
</dbReference>
<name>A0A327L462_9BRAD</name>
<dbReference type="Proteomes" id="UP000249130">
    <property type="component" value="Unassembled WGS sequence"/>
</dbReference>
<organism evidence="2 3">
    <name type="scientific">Rhodoplanes roseus</name>
    <dbReference type="NCBI Taxonomy" id="29409"/>
    <lineage>
        <taxon>Bacteria</taxon>
        <taxon>Pseudomonadati</taxon>
        <taxon>Pseudomonadota</taxon>
        <taxon>Alphaproteobacteria</taxon>
        <taxon>Hyphomicrobiales</taxon>
        <taxon>Nitrobacteraceae</taxon>
        <taxon>Rhodoplanes</taxon>
    </lineage>
</organism>
<sequence>MQLPLPLVSIVVTNHNYGRFLPAAVGSVRAQSYQATECIVVDDASTDDSSAVLAAIQAEWPDLVVIRRDQNGGQGAACRAGFEASRGQYVVFMDADDLLSEDFVATHVYVHLSARSHPGLSSSDIYQVVDGRLVVCTGQALNDHVMRDTAGPAGRYRPVPPAPAGPWTLDRPGPDVLDGLVHVPAGQLGWCWSPGTANMFRRDAVDLFVRSPELAGLTICADTFFCIAIGQRCGGVLIDRPLSVYNLHGENRGTRHAQLANVREMRTGSELSDQIVPSLLEMYTRDAPAMVVRFWSLDTYWTVLEQIDAYLAVGGRRGTLDAAVARNRDALATAVGDAVLSAWMRRRRLQGFKRRWLRRKRR</sequence>